<dbReference type="GO" id="GO:0032259">
    <property type="term" value="P:methylation"/>
    <property type="evidence" value="ECO:0007669"/>
    <property type="project" value="UniProtKB-KW"/>
</dbReference>
<dbReference type="InterPro" id="IPR029063">
    <property type="entry name" value="SAM-dependent_MTases_sf"/>
</dbReference>
<sequence>MVTGSKPPSWNEIRRRARAFVPRWADATSEQGQAQTFWIEFLGIFGVDLPRVALFEQHVKRTSTGKDGRIDLYWPGTLVVEHKSAGKSLEDAEAQALDYLDDLDVANLPQVVITSDFQHLRLLDMTQPGATAVTIKLQDLEREIDRFGFIAGYTRRSLSAAQERTANVEAATLMGRLYEALSADGYEDHHTSVLLTRLLLLMFGDDTGLWQKALFTELIETRTAEDGSDVGSQLAALFQVLDTPIQRRPRSVDEVMGRFPYVNGRLFTEVVPIPFFDADMRRTLLDAAAFDWSQISPAIFGSLFQAVKDRVARRELGEHYTSEANILKVIRPLFLDELEERLAAADSIARLTSLRTRLGQLRFLDPACGCGNFLVITYRELRRLELEILRRLRNLSGNQQLALDVTLDLTVSLDQFFGIEIEEWPAQIAEVAMFLIDQQENIALAKEFGDAPDRLPITTAATIVPDNALTVDWQDVVPASADVIILGNPPFVGRSVRSPKQVGEMKKVWGKAYNVNLDYVTCWYAMALRYFGDLPGRWAFVSTNSVSQGEPVARLWRPILAAGWRARFAHRSFRWDSEAPGRAAVHVSIIGFDRAKTSPRPLLWRYPEGGIGDSVRDEVVRINPYLVEGPNVLVDSLRKPLNPQLPPALFGSMPNDGGHLLINTAAEHAEVMADPVAAEYVRPIVGADELLSGRQRWCLWLVDLDPADVAKSPLLRERLANVKAVREASRNPDTVDAATTPHLFWHIAQPTSRYLCIPGTVSERRRYATAAYFEPDVISSNKNFVAADPDGFAFGIVSSAMFVTWMKTIGGRLKSDLSFSGTFTYNTFPLPTVTDRARLAITKAAHEVLAARAAHPAASLAQLYNPVAMPADLVKAHGVLDKAVDKAFATTAIRTVEERQRVLFRQYAALTNSQDSLL</sequence>
<dbReference type="InterPro" id="IPR046816">
    <property type="entry name" value="MmeI_Mtase"/>
</dbReference>
<dbReference type="Pfam" id="PF20465">
    <property type="entry name" value="MmeI_hel"/>
    <property type="match status" value="1"/>
</dbReference>
<evidence type="ECO:0000259" key="9">
    <source>
        <dbReference type="Pfam" id="PF20473"/>
    </source>
</evidence>
<feature type="domain" description="MmeI-like DNA-methyltransferase" evidence="9">
    <location>
        <begin position="344"/>
        <end position="596"/>
    </location>
</feature>
<dbReference type="Pfam" id="PF20464">
    <property type="entry name" value="MmeI_N"/>
    <property type="match status" value="1"/>
</dbReference>
<evidence type="ECO:0000256" key="4">
    <source>
        <dbReference type="ARBA" id="ARBA00047942"/>
    </source>
</evidence>
<dbReference type="InterPro" id="IPR050953">
    <property type="entry name" value="N4_N6_ade-DNA_methylase"/>
</dbReference>
<dbReference type="PANTHER" id="PTHR33841">
    <property type="entry name" value="DNA METHYLTRANSFERASE YEEA-RELATED"/>
    <property type="match status" value="1"/>
</dbReference>
<evidence type="ECO:0000313" key="11">
    <source>
        <dbReference type="Proteomes" id="UP000648663"/>
    </source>
</evidence>
<dbReference type="Proteomes" id="UP000648663">
    <property type="component" value="Unassembled WGS sequence"/>
</dbReference>
<feature type="domain" description="MmeI-like target recognition" evidence="7">
    <location>
        <begin position="629"/>
        <end position="832"/>
    </location>
</feature>
<proteinExistence type="predicted"/>
<comment type="catalytic activity">
    <reaction evidence="4">
        <text>a 2'-deoxyadenosine in DNA + S-adenosyl-L-methionine = an N(6)-methyl-2'-deoxyadenosine in DNA + S-adenosyl-L-homocysteine + H(+)</text>
        <dbReference type="Rhea" id="RHEA:15197"/>
        <dbReference type="Rhea" id="RHEA-COMP:12418"/>
        <dbReference type="Rhea" id="RHEA-COMP:12419"/>
        <dbReference type="ChEBI" id="CHEBI:15378"/>
        <dbReference type="ChEBI" id="CHEBI:57856"/>
        <dbReference type="ChEBI" id="CHEBI:59789"/>
        <dbReference type="ChEBI" id="CHEBI:90615"/>
        <dbReference type="ChEBI" id="CHEBI:90616"/>
        <dbReference type="EC" id="2.1.1.72"/>
    </reaction>
</comment>
<dbReference type="SUPFAM" id="SSF53335">
    <property type="entry name" value="S-adenosyl-L-methionine-dependent methyltransferases"/>
    <property type="match status" value="1"/>
</dbReference>
<keyword evidence="2 10" id="KW-0489">Methyltransferase</keyword>
<dbReference type="InterPro" id="IPR046820">
    <property type="entry name" value="MmeI_TRD"/>
</dbReference>
<evidence type="ECO:0000256" key="1">
    <source>
        <dbReference type="ARBA" id="ARBA00011900"/>
    </source>
</evidence>
<protein>
    <recommendedName>
        <fullName evidence="1">site-specific DNA-methyltransferase (adenine-specific)</fullName>
        <ecNumber evidence="1">2.1.1.72</ecNumber>
    </recommendedName>
</protein>
<comment type="caution">
    <text evidence="10">The sequence shown here is derived from an EMBL/GenBank/DDBJ whole genome shotgun (WGS) entry which is preliminary data.</text>
</comment>
<keyword evidence="11" id="KW-1185">Reference proteome</keyword>
<evidence type="ECO:0000259" key="8">
    <source>
        <dbReference type="Pfam" id="PF20467"/>
    </source>
</evidence>
<dbReference type="EC" id="2.1.1.72" evidence="1"/>
<dbReference type="EMBL" id="BMMI01000015">
    <property type="protein sequence ID" value="GGL85036.1"/>
    <property type="molecule type" value="Genomic_DNA"/>
</dbReference>
<dbReference type="Pfam" id="PF20466">
    <property type="entry name" value="MmeI_TRD"/>
    <property type="match status" value="1"/>
</dbReference>
<dbReference type="InterPro" id="IPR046818">
    <property type="entry name" value="MmeI_C"/>
</dbReference>
<evidence type="ECO:0000256" key="3">
    <source>
        <dbReference type="ARBA" id="ARBA00022679"/>
    </source>
</evidence>
<evidence type="ECO:0000313" key="10">
    <source>
        <dbReference type="EMBL" id="GGL85036.1"/>
    </source>
</evidence>
<dbReference type="GO" id="GO:0008168">
    <property type="term" value="F:methyltransferase activity"/>
    <property type="evidence" value="ECO:0007669"/>
    <property type="project" value="UniProtKB-KW"/>
</dbReference>
<dbReference type="Gene3D" id="3.40.50.150">
    <property type="entry name" value="Vaccinia Virus protein VP39"/>
    <property type="match status" value="1"/>
</dbReference>
<dbReference type="InterPro" id="IPR046819">
    <property type="entry name" value="MmeI_hel"/>
</dbReference>
<evidence type="ECO:0000256" key="2">
    <source>
        <dbReference type="ARBA" id="ARBA00022603"/>
    </source>
</evidence>
<evidence type="ECO:0000259" key="5">
    <source>
        <dbReference type="Pfam" id="PF20464"/>
    </source>
</evidence>
<dbReference type="Pfam" id="PF20473">
    <property type="entry name" value="MmeI_Mtase"/>
    <property type="match status" value="1"/>
</dbReference>
<keyword evidence="3" id="KW-0808">Transferase</keyword>
<reference evidence="11" key="1">
    <citation type="journal article" date="2019" name="Int. J. Syst. Evol. Microbiol.">
        <title>The Global Catalogue of Microorganisms (GCM) 10K type strain sequencing project: providing services to taxonomists for standard genome sequencing and annotation.</title>
        <authorList>
            <consortium name="The Broad Institute Genomics Platform"/>
            <consortium name="The Broad Institute Genome Sequencing Center for Infectious Disease"/>
            <person name="Wu L."/>
            <person name="Ma J."/>
        </authorList>
    </citation>
    <scope>NUCLEOTIDE SEQUENCE [LARGE SCALE GENOMIC DNA]</scope>
    <source>
        <strain evidence="11">CGMCC 4.5581</strain>
    </source>
</reference>
<dbReference type="Pfam" id="PF20467">
    <property type="entry name" value="MmeI_C"/>
    <property type="match status" value="1"/>
</dbReference>
<evidence type="ECO:0000259" key="6">
    <source>
        <dbReference type="Pfam" id="PF20465"/>
    </source>
</evidence>
<evidence type="ECO:0000259" key="7">
    <source>
        <dbReference type="Pfam" id="PF20466"/>
    </source>
</evidence>
<gene>
    <name evidence="10" type="primary">yeeA</name>
    <name evidence="10" type="ORF">GCM10011589_46840</name>
</gene>
<feature type="domain" description="MmeI-like N-terminal" evidence="5">
    <location>
        <begin position="16"/>
        <end position="183"/>
    </location>
</feature>
<feature type="domain" description="MmeI-like helicase spacer" evidence="6">
    <location>
        <begin position="189"/>
        <end position="267"/>
    </location>
</feature>
<feature type="domain" description="MmeI-like C-terminal" evidence="8">
    <location>
        <begin position="834"/>
        <end position="912"/>
    </location>
</feature>
<accession>A0ABQ2GBI5</accession>
<name>A0ABQ2GBI5_9ACTN</name>
<dbReference type="InterPro" id="IPR046817">
    <property type="entry name" value="MmeI_N"/>
</dbReference>
<organism evidence="10 11">
    <name type="scientific">Modestobacter marinus</name>
    <dbReference type="NCBI Taxonomy" id="477641"/>
    <lineage>
        <taxon>Bacteria</taxon>
        <taxon>Bacillati</taxon>
        <taxon>Actinomycetota</taxon>
        <taxon>Actinomycetes</taxon>
        <taxon>Geodermatophilales</taxon>
        <taxon>Geodermatophilaceae</taxon>
        <taxon>Modestobacter</taxon>
    </lineage>
</organism>
<dbReference type="PANTHER" id="PTHR33841:SF1">
    <property type="entry name" value="DNA METHYLTRANSFERASE A"/>
    <property type="match status" value="1"/>
</dbReference>